<dbReference type="Proteomes" id="UP000323258">
    <property type="component" value="Unassembled WGS sequence"/>
</dbReference>
<dbReference type="Gene3D" id="1.10.30.50">
    <property type="match status" value="1"/>
</dbReference>
<dbReference type="EMBL" id="VSZS01000055">
    <property type="protein sequence ID" value="TYR34622.1"/>
    <property type="molecule type" value="Genomic_DNA"/>
</dbReference>
<evidence type="ECO:0000313" key="3">
    <source>
        <dbReference type="Proteomes" id="UP000323258"/>
    </source>
</evidence>
<feature type="domain" description="HNH" evidence="1">
    <location>
        <begin position="29"/>
        <end position="80"/>
    </location>
</feature>
<accession>A0A5D4H2V6</accession>
<evidence type="ECO:0000313" key="2">
    <source>
        <dbReference type="EMBL" id="TYR34622.1"/>
    </source>
</evidence>
<reference evidence="2 3" key="2">
    <citation type="submission" date="2019-09" db="EMBL/GenBank/DDBJ databases">
        <title>Mesorhizobium sp. MaA-C15 isolated from Microcystis aeruginosa.</title>
        <authorList>
            <person name="Jeong S.E."/>
            <person name="Jin H.M."/>
            <person name="Jeon C.O."/>
        </authorList>
    </citation>
    <scope>NUCLEOTIDE SEQUENCE [LARGE SCALE GENOMIC DNA]</scope>
    <source>
        <strain evidence="2 3">MaA-C15</strain>
    </source>
</reference>
<keyword evidence="2" id="KW-0540">Nuclease</keyword>
<dbReference type="OrthoDB" id="8115529at2"/>
<keyword evidence="3" id="KW-1185">Reference proteome</keyword>
<comment type="caution">
    <text evidence="2">The sequence shown here is derived from an EMBL/GenBank/DDBJ whole genome shotgun (WGS) entry which is preliminary data.</text>
</comment>
<dbReference type="RefSeq" id="WP_148913514.1">
    <property type="nucleotide sequence ID" value="NZ_VSZS01000055.1"/>
</dbReference>
<evidence type="ECO:0000259" key="1">
    <source>
        <dbReference type="Pfam" id="PF01844"/>
    </source>
</evidence>
<dbReference type="AlphaFoldDB" id="A0A5D4H2V6"/>
<keyword evidence="2" id="KW-0255">Endonuclease</keyword>
<proteinExistence type="predicted"/>
<reference evidence="2 3" key="1">
    <citation type="submission" date="2019-08" db="EMBL/GenBank/DDBJ databases">
        <authorList>
            <person name="Seo Y.L."/>
        </authorList>
    </citation>
    <scope>NUCLEOTIDE SEQUENCE [LARGE SCALE GENOMIC DNA]</scope>
    <source>
        <strain evidence="2 3">MaA-C15</strain>
    </source>
</reference>
<dbReference type="GO" id="GO:0008270">
    <property type="term" value="F:zinc ion binding"/>
    <property type="evidence" value="ECO:0007669"/>
    <property type="project" value="InterPro"/>
</dbReference>
<gene>
    <name evidence="2" type="ORF">FY036_04515</name>
</gene>
<protein>
    <submittedName>
        <fullName evidence="2">HNH endonuclease</fullName>
    </submittedName>
</protein>
<sequence length="142" mass="15864">MQLDQISDLHLAATRLLGAWWKYDRRNWCAYCGIPMRKRGAKGKPLPPNKATRDHIIPKAHKGGGVTIPACLGCNAAKGKLSLPEFLESKHFGTIRLKKHRKKWPIHDLWVVSVLAALKCAETSYEPAALHAVAEIKADHTR</sequence>
<dbReference type="Pfam" id="PF01844">
    <property type="entry name" value="HNH"/>
    <property type="match status" value="1"/>
</dbReference>
<organism evidence="2 3">
    <name type="scientific">Neoaquamicrobium microcysteis</name>
    <dbReference type="NCBI Taxonomy" id="2682781"/>
    <lineage>
        <taxon>Bacteria</taxon>
        <taxon>Pseudomonadati</taxon>
        <taxon>Pseudomonadota</taxon>
        <taxon>Alphaproteobacteria</taxon>
        <taxon>Hyphomicrobiales</taxon>
        <taxon>Phyllobacteriaceae</taxon>
        <taxon>Neoaquamicrobium</taxon>
    </lineage>
</organism>
<dbReference type="GO" id="GO:0004519">
    <property type="term" value="F:endonuclease activity"/>
    <property type="evidence" value="ECO:0007669"/>
    <property type="project" value="UniProtKB-KW"/>
</dbReference>
<dbReference type="GO" id="GO:0003676">
    <property type="term" value="F:nucleic acid binding"/>
    <property type="evidence" value="ECO:0007669"/>
    <property type="project" value="InterPro"/>
</dbReference>
<name>A0A5D4H2V6_9HYPH</name>
<dbReference type="InterPro" id="IPR002711">
    <property type="entry name" value="HNH"/>
</dbReference>
<keyword evidence="2" id="KW-0378">Hydrolase</keyword>